<dbReference type="AlphaFoldDB" id="A0A2I4EKN4"/>
<dbReference type="KEGG" id="jre:109015520"/>
<organism evidence="1 2">
    <name type="scientific">Juglans regia</name>
    <name type="common">English walnut</name>
    <dbReference type="NCBI Taxonomy" id="51240"/>
    <lineage>
        <taxon>Eukaryota</taxon>
        <taxon>Viridiplantae</taxon>
        <taxon>Streptophyta</taxon>
        <taxon>Embryophyta</taxon>
        <taxon>Tracheophyta</taxon>
        <taxon>Spermatophyta</taxon>
        <taxon>Magnoliopsida</taxon>
        <taxon>eudicotyledons</taxon>
        <taxon>Gunneridae</taxon>
        <taxon>Pentapetalae</taxon>
        <taxon>rosids</taxon>
        <taxon>fabids</taxon>
        <taxon>Fagales</taxon>
        <taxon>Juglandaceae</taxon>
        <taxon>Juglans</taxon>
    </lineage>
</organism>
<dbReference type="InterPro" id="IPR004158">
    <property type="entry name" value="DUF247_pln"/>
</dbReference>
<dbReference type="RefSeq" id="XP_018819960.2">
    <property type="nucleotide sequence ID" value="XM_018964415.2"/>
</dbReference>
<accession>A0A2I4EKN4</accession>
<dbReference type="GeneID" id="109015520"/>
<gene>
    <name evidence="2" type="primary">LOC109015520</name>
</gene>
<reference evidence="2" key="1">
    <citation type="submission" date="2025-08" db="UniProtKB">
        <authorList>
            <consortium name="RefSeq"/>
        </authorList>
    </citation>
    <scope>IDENTIFICATION</scope>
    <source>
        <tissue evidence="2">Leaves</tissue>
    </source>
</reference>
<dbReference type="OrthoDB" id="672127at2759"/>
<evidence type="ECO:0000313" key="1">
    <source>
        <dbReference type="Proteomes" id="UP000235220"/>
    </source>
</evidence>
<keyword evidence="1" id="KW-1185">Reference proteome</keyword>
<dbReference type="PANTHER" id="PTHR31170:SF17">
    <property type="match status" value="1"/>
</dbReference>
<dbReference type="Proteomes" id="UP000235220">
    <property type="component" value="Chromosome 7"/>
</dbReference>
<evidence type="ECO:0000313" key="2">
    <source>
        <dbReference type="RefSeq" id="XP_018819960.2"/>
    </source>
</evidence>
<protein>
    <submittedName>
        <fullName evidence="2">UPF0481 protein At3g47200-like</fullName>
    </submittedName>
</protein>
<dbReference type="Pfam" id="PF03140">
    <property type="entry name" value="DUF247"/>
    <property type="match status" value="1"/>
</dbReference>
<dbReference type="STRING" id="51240.A0A2I4EKN4"/>
<dbReference type="Gramene" id="Jr07_13330_p1">
    <property type="protein sequence ID" value="cds.Jr07_13330_p1"/>
    <property type="gene ID" value="Jr07_13330"/>
</dbReference>
<proteinExistence type="predicted"/>
<name>A0A2I4EKN4_JUGRE</name>
<dbReference type="PANTHER" id="PTHR31170">
    <property type="entry name" value="BNAC04G53230D PROTEIN"/>
    <property type="match status" value="1"/>
</dbReference>
<sequence>MTSSDHYVSIDERLVNLMSIPIAPDCSVIFEVHRPLRMVNEKAYEPDLLAIGPYHRGKDHLALMERHKLRLLQEMLKRENETSVERYIIAMRHIEERARKFYADQFPKISSNEFIEMMILDGCFILGLFHSMNEFDPNFKLDWMLPSIIRDLLLFENQLPFFVLTELYEISKESLNEQHDDDAHLESESHDQTLLIHGSRKHSITQVESSTSSNKRESVPLLERALSFFSVNLLFKMNGSGSSHLSTTNIKHLLGLIHQTISPSPGEKESILNATDLQKVGVRHKMIEKLKHPFSLNNNEGRKLIPHATELQEAGVRFKKAEHGRNMFEIKFKNGILEIPHLEIVDRTESIFRNLIAYEQYSHNMHTRYVTDYVVLMDYLIYTPKDVEVLRQNGIIENWMGEDEVVSNMFNKLGHYVMLSRFGFYYSDIMKEVNKHCSKRRNVWMAKLRRDYFNSPWAWLSVLAAMILLLIAIAETTFSVLSYVQQR</sequence>